<dbReference type="GO" id="GO:0016811">
    <property type="term" value="F:hydrolase activity, acting on carbon-nitrogen (but not peptide) bonds, in linear amides"/>
    <property type="evidence" value="ECO:0007669"/>
    <property type="project" value="TreeGrafter"/>
</dbReference>
<feature type="signal peptide" evidence="3">
    <location>
        <begin position="1"/>
        <end position="25"/>
    </location>
</feature>
<dbReference type="SMR" id="A0A5M7BTU6"/>
<dbReference type="Gene3D" id="2.60.40.10">
    <property type="entry name" value="Immunoglobulins"/>
    <property type="match status" value="1"/>
</dbReference>
<keyword evidence="3" id="KW-0732">Signal</keyword>
<dbReference type="GO" id="GO:0004553">
    <property type="term" value="F:hydrolase activity, hydrolyzing O-glycosyl compounds"/>
    <property type="evidence" value="ECO:0007669"/>
    <property type="project" value="InterPro"/>
</dbReference>
<evidence type="ECO:0000313" key="6">
    <source>
        <dbReference type="EMBL" id="KAA5830654.1"/>
    </source>
</evidence>
<feature type="region of interest" description="Disordered" evidence="2">
    <location>
        <begin position="207"/>
        <end position="232"/>
    </location>
</feature>
<dbReference type="SUPFAM" id="SSF49344">
    <property type="entry name" value="CBD9-like"/>
    <property type="match status" value="1"/>
</dbReference>
<dbReference type="EMBL" id="VWPH01000010">
    <property type="protein sequence ID" value="KAA5830654.1"/>
    <property type="molecule type" value="Genomic_DNA"/>
</dbReference>
<dbReference type="Proteomes" id="UP000323946">
    <property type="component" value="Unassembled WGS sequence"/>
</dbReference>
<name>A0A5M7BTU6_SACHI</name>
<organism evidence="6 7">
    <name type="scientific">Saccharopolyspora hirsuta</name>
    <dbReference type="NCBI Taxonomy" id="1837"/>
    <lineage>
        <taxon>Bacteria</taxon>
        <taxon>Bacillati</taxon>
        <taxon>Actinomycetota</taxon>
        <taxon>Actinomycetes</taxon>
        <taxon>Pseudonocardiales</taxon>
        <taxon>Pseudonocardiaceae</taxon>
        <taxon>Saccharopolyspora</taxon>
    </lineage>
</organism>
<evidence type="ECO:0000313" key="7">
    <source>
        <dbReference type="Proteomes" id="UP000323946"/>
    </source>
</evidence>
<proteinExistence type="predicted"/>
<dbReference type="Pfam" id="PF02585">
    <property type="entry name" value="PIG-L"/>
    <property type="match status" value="1"/>
</dbReference>
<dbReference type="GO" id="GO:0016052">
    <property type="term" value="P:carbohydrate catabolic process"/>
    <property type="evidence" value="ECO:0007669"/>
    <property type="project" value="InterPro"/>
</dbReference>
<dbReference type="RefSeq" id="WP_150068753.1">
    <property type="nucleotide sequence ID" value="NZ_VWPH01000010.1"/>
</dbReference>
<dbReference type="GO" id="GO:0016137">
    <property type="term" value="P:glycoside metabolic process"/>
    <property type="evidence" value="ECO:0007669"/>
    <property type="project" value="UniProtKB-ARBA"/>
</dbReference>
<evidence type="ECO:0008006" key="8">
    <source>
        <dbReference type="Google" id="ProtNLM"/>
    </source>
</evidence>
<evidence type="ECO:0000256" key="3">
    <source>
        <dbReference type="SAM" id="SignalP"/>
    </source>
</evidence>
<dbReference type="Gene3D" id="3.40.50.10320">
    <property type="entry name" value="LmbE-like"/>
    <property type="match status" value="1"/>
</dbReference>
<evidence type="ECO:0000256" key="1">
    <source>
        <dbReference type="ARBA" id="ARBA00022833"/>
    </source>
</evidence>
<feature type="chain" id="PRO_5024336708" description="GlcNAc-PI de-N-acetylase" evidence="3">
    <location>
        <begin position="26"/>
        <end position="888"/>
    </location>
</feature>
<dbReference type="Pfam" id="PF10633">
    <property type="entry name" value="NPCBM_assoc"/>
    <property type="match status" value="1"/>
</dbReference>
<dbReference type="OrthoDB" id="3913894at2"/>
<feature type="domain" description="Alpha-galactosidase NEW3" evidence="5">
    <location>
        <begin position="322"/>
        <end position="393"/>
    </location>
</feature>
<keyword evidence="7" id="KW-1185">Reference proteome</keyword>
<keyword evidence="1" id="KW-0862">Zinc</keyword>
<feature type="domain" description="Carbohydrate-binding" evidence="4">
    <location>
        <begin position="558"/>
        <end position="754"/>
    </location>
</feature>
<dbReference type="InterPro" id="IPR018905">
    <property type="entry name" value="A-galactase_NEW3"/>
</dbReference>
<dbReference type="InterPro" id="IPR014756">
    <property type="entry name" value="Ig_E-set"/>
</dbReference>
<sequence>MPAVRLGSVVALVAVLCGVPAPVGAAPPESAQDLDVLFVGAHPDDEASLLSTFGRWGHDHQVRTGVVTITRGEGGGNAVGPEEGPALGLLREAEERRAVGGLGITDVHNLDEPDLYYTVSAPLTEQAWGHDDVLSKLVRVVRRTRPEVVVTMDPAPTPGNHGNHQYAARLALEAYRLAADPAAFPEQLGEEGLAPWSVRRVLSNAAGAEEEVRGPDCEQRITPPESPGPEYYVHGISGDVNWEQRERVAEREYASQGWASRPDVPNDPAQVGCDHLTEIANRAPHVPGAQGADAPLLGALLPVPGGLPVGTGLVATAAQPRITPGQRTEVHVEVTAPPNTALQAGRIALDLPPGWEVQGDGAFGPLEPGATARTGLSVVTPGDQRPARVPVPVRVESSQGRADTELSLDVVPPVVAEQEPLPGVAEFQRWADRTRFPLLQNKVPPVRTVPALGAQDVRVVVHNYSARSRSGVVEFAPPQGFEVPNAEQRFTGLSPGAEETLTFGVRSTDPEMPTGTQGGDHAYSLTTRTDDGATGTRPAALELVPTTTIPQAAVPPVVDGNADPQEYPGAPLDVSSLWEGEQCAAPDCAATARFSWHGDTLHALVDVVDDQQGALLAPDDCKRHWRTDAVEITLDPKADAENTSSTFKLAALPSTRDSGPPCYARDADNHQGPGEDTAPGVELAATRRDGGYTVELAIPLRDLPGSVDPRRLGLNVLVYDSDSQDLTGQSRIGWSTWAGVQGDPYRWGRAILQDRPADPPTPAPAPVLPLDALSSVDSPGSIAQSVRLGTSLGGAPPAGDSAARIASARAHPGEVRTSLDVNGPGRVHLFVLDAGGAVLAERQLDVDGHGERTVPVQVPGGTPSKVLVGFAAPDGATAASAAEVRQPV</sequence>
<evidence type="ECO:0000259" key="4">
    <source>
        <dbReference type="Pfam" id="PF06452"/>
    </source>
</evidence>
<dbReference type="InterPro" id="IPR024078">
    <property type="entry name" value="LmbE-like_dom_sf"/>
</dbReference>
<dbReference type="SUPFAM" id="SSF102588">
    <property type="entry name" value="LmbE-like"/>
    <property type="match status" value="1"/>
</dbReference>
<dbReference type="InterPro" id="IPR010502">
    <property type="entry name" value="Carb-bd_dom_fam9"/>
</dbReference>
<dbReference type="PANTHER" id="PTHR12993">
    <property type="entry name" value="N-ACETYLGLUCOSAMINYL-PHOSPHATIDYLINOSITOL DE-N-ACETYLASE-RELATED"/>
    <property type="match status" value="1"/>
</dbReference>
<reference evidence="6 7" key="1">
    <citation type="submission" date="2019-09" db="EMBL/GenBank/DDBJ databases">
        <title>Draft genome sequence of the thermophilic Saccharopolyspora hirsuta VKM Ac-666T.</title>
        <authorList>
            <person name="Lobastova T.G."/>
            <person name="Fokina V."/>
            <person name="Bragin E.Y."/>
            <person name="Shtratnikova V.Y."/>
            <person name="Starodumova I.P."/>
            <person name="Tarlachkov S.V."/>
            <person name="Donova M.V."/>
        </authorList>
    </citation>
    <scope>NUCLEOTIDE SEQUENCE [LARGE SCALE GENOMIC DNA]</scope>
    <source>
        <strain evidence="6 7">VKM Ac-666</strain>
    </source>
</reference>
<dbReference type="CDD" id="cd09619">
    <property type="entry name" value="CBM9_like_4"/>
    <property type="match status" value="1"/>
</dbReference>
<dbReference type="GO" id="GO:0030246">
    <property type="term" value="F:carbohydrate binding"/>
    <property type="evidence" value="ECO:0007669"/>
    <property type="project" value="InterPro"/>
</dbReference>
<dbReference type="AlphaFoldDB" id="A0A5M7BTU6"/>
<evidence type="ECO:0000259" key="5">
    <source>
        <dbReference type="Pfam" id="PF10633"/>
    </source>
</evidence>
<dbReference type="Gene3D" id="2.60.40.1190">
    <property type="match status" value="1"/>
</dbReference>
<dbReference type="Pfam" id="PF06452">
    <property type="entry name" value="CBM9_1"/>
    <property type="match status" value="1"/>
</dbReference>
<protein>
    <recommendedName>
        <fullName evidence="8">GlcNAc-PI de-N-acetylase</fullName>
    </recommendedName>
</protein>
<dbReference type="InterPro" id="IPR003737">
    <property type="entry name" value="GlcNAc_PI_deacetylase-related"/>
</dbReference>
<evidence type="ECO:0000256" key="2">
    <source>
        <dbReference type="SAM" id="MobiDB-lite"/>
    </source>
</evidence>
<feature type="compositionally biased region" description="Basic and acidic residues" evidence="2">
    <location>
        <begin position="210"/>
        <end position="219"/>
    </location>
</feature>
<accession>A0A5M7BTU6</accession>
<dbReference type="PANTHER" id="PTHR12993:SF11">
    <property type="entry name" value="N-ACETYLGLUCOSAMINYL-PHOSPHATIDYLINOSITOL DE-N-ACETYLASE"/>
    <property type="match status" value="1"/>
</dbReference>
<dbReference type="InterPro" id="IPR013783">
    <property type="entry name" value="Ig-like_fold"/>
</dbReference>
<comment type="caution">
    <text evidence="6">The sequence shown here is derived from an EMBL/GenBank/DDBJ whole genome shotgun (WGS) entry which is preliminary data.</text>
</comment>
<dbReference type="SUPFAM" id="SSF81296">
    <property type="entry name" value="E set domains"/>
    <property type="match status" value="1"/>
</dbReference>
<gene>
    <name evidence="6" type="ORF">F1721_22650</name>
</gene>